<keyword evidence="4" id="KW-1185">Reference proteome</keyword>
<evidence type="ECO:0000313" key="4">
    <source>
        <dbReference type="Proteomes" id="UP001385951"/>
    </source>
</evidence>
<evidence type="ECO:0008006" key="5">
    <source>
        <dbReference type="Google" id="ProtNLM"/>
    </source>
</evidence>
<proteinExistence type="inferred from homology"/>
<name>A0AAW0GET5_9APHY</name>
<evidence type="ECO:0000256" key="2">
    <source>
        <dbReference type="ARBA" id="ARBA00023239"/>
    </source>
</evidence>
<evidence type="ECO:0000256" key="1">
    <source>
        <dbReference type="ARBA" id="ARBA00007946"/>
    </source>
</evidence>
<organism evidence="3 4">
    <name type="scientific">Cerrena zonata</name>
    <dbReference type="NCBI Taxonomy" id="2478898"/>
    <lineage>
        <taxon>Eukaryota</taxon>
        <taxon>Fungi</taxon>
        <taxon>Dikarya</taxon>
        <taxon>Basidiomycota</taxon>
        <taxon>Agaricomycotina</taxon>
        <taxon>Agaricomycetes</taxon>
        <taxon>Polyporales</taxon>
        <taxon>Cerrenaceae</taxon>
        <taxon>Cerrena</taxon>
    </lineage>
</organism>
<gene>
    <name evidence="3" type="ORF">QCA50_006448</name>
</gene>
<dbReference type="AlphaFoldDB" id="A0AAW0GET5"/>
<dbReference type="GO" id="GO:0016838">
    <property type="term" value="F:carbon-oxygen lyase activity, acting on phosphates"/>
    <property type="evidence" value="ECO:0007669"/>
    <property type="project" value="InterPro"/>
</dbReference>
<dbReference type="InterPro" id="IPR008949">
    <property type="entry name" value="Isoprenoid_synthase_dom_sf"/>
</dbReference>
<sequence>MDNTTQIARRSLLRFLQESRFAERFPPRSPPPAIEAQVREIVRSWKLNIPENTHEKHLIVGVHFGYAAYQHTPYAVQIAVALFTFCATMFDSGVVDDMQALREFIPRFCAGQPQLHPILTQFIATVGALREFLPEYSANLVYPSMMSYANEELYCWKGANELTLQAESGSYIEYSRLKSGMPEPFIACIWPHTMCPDVGEYVQAFPEAILFVNYVNDLMSFYKEELEGDESSYVRRYSHVHGKNLEESVDDLIENIVRAVERVRKILGEGSAREAWEDFASGYVHFHLYCARYRLKEVVPEYF</sequence>
<dbReference type="InterPro" id="IPR024652">
    <property type="entry name" value="Trichodiene_synth"/>
</dbReference>
<dbReference type="EMBL" id="JASBNA010000007">
    <property type="protein sequence ID" value="KAK7689809.1"/>
    <property type="molecule type" value="Genomic_DNA"/>
</dbReference>
<dbReference type="Pfam" id="PF06330">
    <property type="entry name" value="TRI5"/>
    <property type="match status" value="1"/>
</dbReference>
<evidence type="ECO:0000313" key="3">
    <source>
        <dbReference type="EMBL" id="KAK7689809.1"/>
    </source>
</evidence>
<keyword evidence="2" id="KW-0456">Lyase</keyword>
<dbReference type="Proteomes" id="UP001385951">
    <property type="component" value="Unassembled WGS sequence"/>
</dbReference>
<dbReference type="SUPFAM" id="SSF48576">
    <property type="entry name" value="Terpenoid synthases"/>
    <property type="match status" value="1"/>
</dbReference>
<accession>A0AAW0GET5</accession>
<comment type="similarity">
    <text evidence="1">Belongs to the trichodiene synthase family.</text>
</comment>
<comment type="caution">
    <text evidence="3">The sequence shown here is derived from an EMBL/GenBank/DDBJ whole genome shotgun (WGS) entry which is preliminary data.</text>
</comment>
<protein>
    <recommendedName>
        <fullName evidence="5">Terpenoid synthase</fullName>
    </recommendedName>
</protein>
<reference evidence="3 4" key="1">
    <citation type="submission" date="2022-09" db="EMBL/GenBank/DDBJ databases">
        <authorList>
            <person name="Palmer J.M."/>
        </authorList>
    </citation>
    <scope>NUCLEOTIDE SEQUENCE [LARGE SCALE GENOMIC DNA]</scope>
    <source>
        <strain evidence="3 4">DSM 7382</strain>
    </source>
</reference>
<dbReference type="Gene3D" id="1.10.600.10">
    <property type="entry name" value="Farnesyl Diphosphate Synthase"/>
    <property type="match status" value="1"/>
</dbReference>